<accession>A0A7S0IWQ7</accession>
<evidence type="ECO:0000313" key="1">
    <source>
        <dbReference type="EMBL" id="CAD8534251.1"/>
    </source>
</evidence>
<gene>
    <name evidence="1" type="ORF">CLEP1334_LOCUS9506</name>
</gene>
<name>A0A7S0IWQ7_9EUKA</name>
<reference evidence="1" key="1">
    <citation type="submission" date="2021-01" db="EMBL/GenBank/DDBJ databases">
        <authorList>
            <person name="Corre E."/>
            <person name="Pelletier E."/>
            <person name="Niang G."/>
            <person name="Scheremetjew M."/>
            <person name="Finn R."/>
            <person name="Kale V."/>
            <person name="Holt S."/>
            <person name="Cochrane G."/>
            <person name="Meng A."/>
            <person name="Brown T."/>
            <person name="Cohen L."/>
        </authorList>
    </citation>
    <scope>NUCLEOTIDE SEQUENCE</scope>
    <source>
        <strain evidence="1">RCC1130</strain>
    </source>
</reference>
<organism evidence="1">
    <name type="scientific">Calcidiscus leptoporus</name>
    <dbReference type="NCBI Taxonomy" id="127549"/>
    <lineage>
        <taxon>Eukaryota</taxon>
        <taxon>Haptista</taxon>
        <taxon>Haptophyta</taxon>
        <taxon>Prymnesiophyceae</taxon>
        <taxon>Coccolithales</taxon>
        <taxon>Calcidiscaceae</taxon>
        <taxon>Calcidiscus</taxon>
    </lineage>
</organism>
<dbReference type="AlphaFoldDB" id="A0A7S0IWQ7"/>
<dbReference type="EMBL" id="HBER01018850">
    <property type="protein sequence ID" value="CAD8534251.1"/>
    <property type="molecule type" value="Transcribed_RNA"/>
</dbReference>
<protein>
    <submittedName>
        <fullName evidence="1">Uncharacterized protein</fullName>
    </submittedName>
</protein>
<sequence length="106" mass="11846">MYAMVATRHSHTCFHTLITSSGTINLGAVESSSCCCYEDDDDDDATDKRTRARTHPLTDERACTHTRVRVRVRTRLLLLLPPPLRDDGRNTADALACWQMIGPADD</sequence>
<proteinExistence type="predicted"/>